<organism evidence="2 3">
    <name type="scientific">Champsocephalus gunnari</name>
    <name type="common">Mackerel icefish</name>
    <dbReference type="NCBI Taxonomy" id="52237"/>
    <lineage>
        <taxon>Eukaryota</taxon>
        <taxon>Metazoa</taxon>
        <taxon>Chordata</taxon>
        <taxon>Craniata</taxon>
        <taxon>Vertebrata</taxon>
        <taxon>Euteleostomi</taxon>
        <taxon>Actinopterygii</taxon>
        <taxon>Neopterygii</taxon>
        <taxon>Teleostei</taxon>
        <taxon>Neoteleostei</taxon>
        <taxon>Acanthomorphata</taxon>
        <taxon>Eupercaria</taxon>
        <taxon>Perciformes</taxon>
        <taxon>Notothenioidei</taxon>
        <taxon>Channichthyidae</taxon>
        <taxon>Champsocephalus</taxon>
    </lineage>
</organism>
<evidence type="ECO:0000313" key="2">
    <source>
        <dbReference type="EMBL" id="KAK5916781.1"/>
    </source>
</evidence>
<dbReference type="EMBL" id="JAURVH010001526">
    <property type="protein sequence ID" value="KAK5916781.1"/>
    <property type="molecule type" value="Genomic_DNA"/>
</dbReference>
<name>A0AAN8D572_CHAGU</name>
<gene>
    <name evidence="2" type="ORF">CgunFtcFv8_011728</name>
</gene>
<accession>A0AAN8D572</accession>
<dbReference type="Proteomes" id="UP001331515">
    <property type="component" value="Unassembled WGS sequence"/>
</dbReference>
<protein>
    <submittedName>
        <fullName evidence="2">Uncharacterized protein</fullName>
    </submittedName>
</protein>
<evidence type="ECO:0000256" key="1">
    <source>
        <dbReference type="SAM" id="MobiDB-lite"/>
    </source>
</evidence>
<keyword evidence="3" id="KW-1185">Reference proteome</keyword>
<proteinExistence type="predicted"/>
<dbReference type="AlphaFoldDB" id="A0AAN8D572"/>
<reference evidence="2 3" key="1">
    <citation type="journal article" date="2023" name="Mol. Biol. Evol.">
        <title>Genomics of Secondarily Temperate Adaptation in the Only Non-Antarctic Icefish.</title>
        <authorList>
            <person name="Rivera-Colon A.G."/>
            <person name="Rayamajhi N."/>
            <person name="Minhas B.F."/>
            <person name="Madrigal G."/>
            <person name="Bilyk K.T."/>
            <person name="Yoon V."/>
            <person name="Hune M."/>
            <person name="Gregory S."/>
            <person name="Cheng C.H.C."/>
            <person name="Catchen J.M."/>
        </authorList>
    </citation>
    <scope>NUCLEOTIDE SEQUENCE [LARGE SCALE GENOMIC DNA]</scope>
    <source>
        <tissue evidence="2">White muscle</tissue>
    </source>
</reference>
<feature type="region of interest" description="Disordered" evidence="1">
    <location>
        <begin position="1"/>
        <end position="45"/>
    </location>
</feature>
<comment type="caution">
    <text evidence="2">The sequence shown here is derived from an EMBL/GenBank/DDBJ whole genome shotgun (WGS) entry which is preliminary data.</text>
</comment>
<sequence length="96" mass="10902">MRKTTPSILRPSHRTNGHFKPLVNLTGTPKSLPRTPCTPGSFSRDLSHVLESQERELENRRSSMIIMDVLLAELNTERAAKNDDIQKLKIYLCSNV</sequence>
<evidence type="ECO:0000313" key="3">
    <source>
        <dbReference type="Proteomes" id="UP001331515"/>
    </source>
</evidence>